<dbReference type="Pfam" id="PF03073">
    <property type="entry name" value="TspO_MBR"/>
    <property type="match status" value="1"/>
</dbReference>
<dbReference type="InterPro" id="IPR004307">
    <property type="entry name" value="TspO_MBR"/>
</dbReference>
<reference evidence="2 3" key="1">
    <citation type="submission" date="2021-07" db="EMBL/GenBank/DDBJ databases">
        <title>Isolation and characterization of bacteria from a gold mining with a capacity of golden bioaccumulation.</title>
        <authorList>
            <person name="Yang X.J."/>
        </authorList>
    </citation>
    <scope>NUCLEOTIDE SEQUENCE [LARGE SCALE GENOMIC DNA]</scope>
    <source>
        <strain evidence="2 3">Au29</strain>
    </source>
</reference>
<dbReference type="Proteomes" id="UP000824334">
    <property type="component" value="Chromosome"/>
</dbReference>
<evidence type="ECO:0000313" key="2">
    <source>
        <dbReference type="EMBL" id="QYC10880.1"/>
    </source>
</evidence>
<feature type="transmembrane region" description="Helical" evidence="1">
    <location>
        <begin position="103"/>
        <end position="122"/>
    </location>
</feature>
<proteinExistence type="predicted"/>
<organism evidence="2 3">
    <name type="scientific">Brevundimonas nasdae</name>
    <dbReference type="NCBI Taxonomy" id="172043"/>
    <lineage>
        <taxon>Bacteria</taxon>
        <taxon>Pseudomonadati</taxon>
        <taxon>Pseudomonadota</taxon>
        <taxon>Alphaproteobacteria</taxon>
        <taxon>Caulobacterales</taxon>
        <taxon>Caulobacteraceae</taxon>
        <taxon>Brevundimonas</taxon>
    </lineage>
</organism>
<protein>
    <submittedName>
        <fullName evidence="2">Tryptophan-rich sensory protein</fullName>
    </submittedName>
</protein>
<sequence>MTDIDEAIDDVRDAATDFLNSEGRSASHVVAGIIITAGFALLASGIASGALRPKRSLKRFRNRDLPITEKPQGAFSLILPAVFSATTLSAVRVWNAPPARERTAALGLWVAAQTVNAVWLGLRPASMWKQVFAAMSSAGLAAAFAHEARKLNEGAGKMAAPTGAGVRVGNYIHRKASQVGERFRTLH</sequence>
<name>A0ABX8TI43_9CAUL</name>
<dbReference type="RefSeq" id="WP_219353589.1">
    <property type="nucleotide sequence ID" value="NZ_CP080034.1"/>
</dbReference>
<accession>A0ABX8TI43</accession>
<keyword evidence="1" id="KW-0812">Transmembrane</keyword>
<dbReference type="GeneID" id="94374094"/>
<keyword evidence="1" id="KW-0472">Membrane</keyword>
<keyword evidence="3" id="KW-1185">Reference proteome</keyword>
<evidence type="ECO:0000256" key="1">
    <source>
        <dbReference type="SAM" id="Phobius"/>
    </source>
</evidence>
<dbReference type="EMBL" id="CP080034">
    <property type="protein sequence ID" value="QYC10880.1"/>
    <property type="molecule type" value="Genomic_DNA"/>
</dbReference>
<feature type="transmembrane region" description="Helical" evidence="1">
    <location>
        <begin position="29"/>
        <end position="51"/>
    </location>
</feature>
<gene>
    <name evidence="2" type="ORF">KWG56_02380</name>
</gene>
<evidence type="ECO:0000313" key="3">
    <source>
        <dbReference type="Proteomes" id="UP000824334"/>
    </source>
</evidence>
<feature type="transmembrane region" description="Helical" evidence="1">
    <location>
        <begin position="72"/>
        <end position="91"/>
    </location>
</feature>
<keyword evidence="1" id="KW-1133">Transmembrane helix</keyword>